<dbReference type="EMBL" id="ML738589">
    <property type="protein sequence ID" value="KAE8167439.1"/>
    <property type="molecule type" value="Genomic_DNA"/>
</dbReference>
<dbReference type="AlphaFoldDB" id="A0A5N6V969"/>
<gene>
    <name evidence="2" type="ORF">BDV40DRAFT_168461</name>
</gene>
<keyword evidence="1" id="KW-0812">Transmembrane</keyword>
<evidence type="ECO:0000256" key="1">
    <source>
        <dbReference type="SAM" id="Phobius"/>
    </source>
</evidence>
<proteinExistence type="predicted"/>
<evidence type="ECO:0000313" key="3">
    <source>
        <dbReference type="Proteomes" id="UP000326950"/>
    </source>
</evidence>
<name>A0A5N6V969_ASPTM</name>
<protein>
    <submittedName>
        <fullName evidence="2">Uncharacterized protein</fullName>
    </submittedName>
</protein>
<dbReference type="Proteomes" id="UP000326950">
    <property type="component" value="Unassembled WGS sequence"/>
</dbReference>
<reference evidence="2 3" key="1">
    <citation type="submission" date="2019-04" db="EMBL/GenBank/DDBJ databases">
        <title>Friends and foes A comparative genomics study of 23 Aspergillus species from section Flavi.</title>
        <authorList>
            <consortium name="DOE Joint Genome Institute"/>
            <person name="Kjaerbolling I."/>
            <person name="Vesth T."/>
            <person name="Frisvad J.C."/>
            <person name="Nybo J.L."/>
            <person name="Theobald S."/>
            <person name="Kildgaard S."/>
            <person name="Isbrandt T."/>
            <person name="Kuo A."/>
            <person name="Sato A."/>
            <person name="Lyhne E.K."/>
            <person name="Kogle M.E."/>
            <person name="Wiebenga A."/>
            <person name="Kun R.S."/>
            <person name="Lubbers R.J."/>
            <person name="Makela M.R."/>
            <person name="Barry K."/>
            <person name="Chovatia M."/>
            <person name="Clum A."/>
            <person name="Daum C."/>
            <person name="Haridas S."/>
            <person name="He G."/>
            <person name="LaButti K."/>
            <person name="Lipzen A."/>
            <person name="Mondo S."/>
            <person name="Riley R."/>
            <person name="Salamov A."/>
            <person name="Simmons B.A."/>
            <person name="Magnuson J.K."/>
            <person name="Henrissat B."/>
            <person name="Mortensen U.H."/>
            <person name="Larsen T.O."/>
            <person name="Devries R.P."/>
            <person name="Grigoriev I.V."/>
            <person name="Machida M."/>
            <person name="Baker S.E."/>
            <person name="Andersen M.R."/>
        </authorList>
    </citation>
    <scope>NUCLEOTIDE SEQUENCE [LARGE SCALE GENOMIC DNA]</scope>
    <source>
        <strain evidence="2 3">CBS 117626</strain>
    </source>
</reference>
<keyword evidence="1" id="KW-1133">Transmembrane helix</keyword>
<keyword evidence="1" id="KW-0472">Membrane</keyword>
<accession>A0A5N6V969</accession>
<sequence length="230" mass="25820">MILAFSTGSIAYGIPALLSDGKRHGVMQTFQSLLGIYLLIILYITSFSPTYNLSSNTPTINKTSNMESTPTITHFYFSIPYNEVNNTAKIISCSLKQLLADDTTKCLSIPSKKPGFWIVCYGIRTFEANISKKLQELEHYLQVMQAQLELAPNPAWYTLPLNCQYRSNKVGSCLVDWYDAGPSAMDRNTPPKLFYILDSMGDGLRLDSSARHLDDGLLIPPIKRWGDSFR</sequence>
<organism evidence="2 3">
    <name type="scientific">Aspergillus tamarii</name>
    <dbReference type="NCBI Taxonomy" id="41984"/>
    <lineage>
        <taxon>Eukaryota</taxon>
        <taxon>Fungi</taxon>
        <taxon>Dikarya</taxon>
        <taxon>Ascomycota</taxon>
        <taxon>Pezizomycotina</taxon>
        <taxon>Eurotiomycetes</taxon>
        <taxon>Eurotiomycetidae</taxon>
        <taxon>Eurotiales</taxon>
        <taxon>Aspergillaceae</taxon>
        <taxon>Aspergillus</taxon>
        <taxon>Aspergillus subgen. Circumdati</taxon>
    </lineage>
</organism>
<evidence type="ECO:0000313" key="2">
    <source>
        <dbReference type="EMBL" id="KAE8167439.1"/>
    </source>
</evidence>
<feature type="transmembrane region" description="Helical" evidence="1">
    <location>
        <begin position="32"/>
        <end position="51"/>
    </location>
</feature>
<dbReference type="OrthoDB" id="4504777at2759"/>
<keyword evidence="3" id="KW-1185">Reference proteome</keyword>